<keyword evidence="3" id="KW-1185">Reference proteome</keyword>
<dbReference type="InterPro" id="IPR010721">
    <property type="entry name" value="UstE-like"/>
</dbReference>
<dbReference type="GO" id="GO:0016020">
    <property type="term" value="C:membrane"/>
    <property type="evidence" value="ECO:0007669"/>
    <property type="project" value="TreeGrafter"/>
</dbReference>
<dbReference type="Proteomes" id="UP000245942">
    <property type="component" value="Unassembled WGS sequence"/>
</dbReference>
<dbReference type="RefSeq" id="XP_025349674.1">
    <property type="nucleotide sequence ID" value="XM_025490848.1"/>
</dbReference>
<keyword evidence="1" id="KW-1133">Transmembrane helix</keyword>
<sequence>MASSAYLKAATHLWPTLQSFPSTFHAFFTSHPVLSLESWLTYYATVDPLHTAIVLCTISATACYVMQQITGNASQVDRIWTFAPVWYGAHFAVQPVLTFYGRKVFSSPDTSAHLQPRLALMLGLQLLWSSRLSYNAWRRGFFKLSEEDYRWPELRKGMSRPLWEVFSLFFIAIAQNILLAMTALPQYLLLTTTFSALNQLSPKPSLQLTTADYILASVFVFNLLLEFMSDHQQQCYQNFKRDMVNPMFGLPRERKGRDDFVMFDLFRKDTDVFNEDDKKRGFITKGLWSLARHPNFACEQMVWWLLFLFVPITFYHSISAPASSSLVDLLKAYHPLVATYAILSPVAMSILFYASTDFTEKMSTSKYPLYKEYQKCVDSFNPLITGVKTLLLNVRGDGKKAWEGTWGKVEKKQ</sequence>
<feature type="transmembrane region" description="Helical" evidence="1">
    <location>
        <begin position="302"/>
        <end position="320"/>
    </location>
</feature>
<keyword evidence="1" id="KW-0812">Transmembrane</keyword>
<keyword evidence="1" id="KW-0472">Membrane</keyword>
<feature type="transmembrane region" description="Helical" evidence="1">
    <location>
        <begin position="208"/>
        <end position="225"/>
    </location>
</feature>
<evidence type="ECO:0000256" key="1">
    <source>
        <dbReference type="SAM" id="Phobius"/>
    </source>
</evidence>
<gene>
    <name evidence="2" type="ORF">BCV69DRAFT_267936</name>
</gene>
<proteinExistence type="predicted"/>
<dbReference type="OrthoDB" id="201504at2759"/>
<dbReference type="PANTHER" id="PTHR32251:SF23">
    <property type="entry name" value="3-OXO-5-ALPHA-STEROID 4-DEHYDROGENASE (DUF1295)"/>
    <property type="match status" value="1"/>
</dbReference>
<reference evidence="2 3" key="1">
    <citation type="journal article" date="2018" name="Mol. Biol. Evol.">
        <title>Broad Genomic Sampling Reveals a Smut Pathogenic Ancestry of the Fungal Clade Ustilaginomycotina.</title>
        <authorList>
            <person name="Kijpornyongpan T."/>
            <person name="Mondo S.J."/>
            <person name="Barry K."/>
            <person name="Sandor L."/>
            <person name="Lee J."/>
            <person name="Lipzen A."/>
            <person name="Pangilinan J."/>
            <person name="LaButti K."/>
            <person name="Hainaut M."/>
            <person name="Henrissat B."/>
            <person name="Grigoriev I.V."/>
            <person name="Spatafora J.W."/>
            <person name="Aime M.C."/>
        </authorList>
    </citation>
    <scope>NUCLEOTIDE SEQUENCE [LARGE SCALE GENOMIC DNA]</scope>
    <source>
        <strain evidence="2 3">MCA 4718</strain>
    </source>
</reference>
<organism evidence="2 3">
    <name type="scientific">Pseudomicrostroma glucosiphilum</name>
    <dbReference type="NCBI Taxonomy" id="1684307"/>
    <lineage>
        <taxon>Eukaryota</taxon>
        <taxon>Fungi</taxon>
        <taxon>Dikarya</taxon>
        <taxon>Basidiomycota</taxon>
        <taxon>Ustilaginomycotina</taxon>
        <taxon>Exobasidiomycetes</taxon>
        <taxon>Microstromatales</taxon>
        <taxon>Microstromatales incertae sedis</taxon>
        <taxon>Pseudomicrostroma</taxon>
    </lineage>
</organism>
<accession>A0A316UCC9</accession>
<name>A0A316UCC9_9BASI</name>
<protein>
    <submittedName>
        <fullName evidence="2">DUF1295-domain-containing protein</fullName>
    </submittedName>
</protein>
<dbReference type="PANTHER" id="PTHR32251">
    <property type="entry name" value="3-OXO-5-ALPHA-STEROID 4-DEHYDROGENASE"/>
    <property type="match status" value="1"/>
</dbReference>
<dbReference type="EMBL" id="KZ819323">
    <property type="protein sequence ID" value="PWN22514.1"/>
    <property type="molecule type" value="Genomic_DNA"/>
</dbReference>
<feature type="transmembrane region" description="Helical" evidence="1">
    <location>
        <begin position="165"/>
        <end position="188"/>
    </location>
</feature>
<evidence type="ECO:0000313" key="2">
    <source>
        <dbReference type="EMBL" id="PWN22514.1"/>
    </source>
</evidence>
<dbReference type="Gene3D" id="1.20.120.1630">
    <property type="match status" value="1"/>
</dbReference>
<feature type="transmembrane region" description="Helical" evidence="1">
    <location>
        <begin position="332"/>
        <end position="354"/>
    </location>
</feature>
<dbReference type="AlphaFoldDB" id="A0A316UCC9"/>
<evidence type="ECO:0000313" key="3">
    <source>
        <dbReference type="Proteomes" id="UP000245942"/>
    </source>
</evidence>
<dbReference type="Pfam" id="PF06966">
    <property type="entry name" value="DUF1295"/>
    <property type="match status" value="1"/>
</dbReference>
<dbReference type="GeneID" id="37012582"/>